<evidence type="ECO:0008006" key="6">
    <source>
        <dbReference type="Google" id="ProtNLM"/>
    </source>
</evidence>
<dbReference type="Proteomes" id="UP000243579">
    <property type="component" value="Unassembled WGS sequence"/>
</dbReference>
<feature type="chain" id="PRO_5010715214" description="Secreted protein" evidence="3">
    <location>
        <begin position="21"/>
        <end position="181"/>
    </location>
</feature>
<keyword evidence="2" id="KW-1133">Transmembrane helix</keyword>
<evidence type="ECO:0000256" key="2">
    <source>
        <dbReference type="SAM" id="Phobius"/>
    </source>
</evidence>
<keyword evidence="5" id="KW-1185">Reference proteome</keyword>
<evidence type="ECO:0000256" key="1">
    <source>
        <dbReference type="SAM" id="MobiDB-lite"/>
    </source>
</evidence>
<organism evidence="4 5">
    <name type="scientific">Achlya hypogyna</name>
    <name type="common">Oomycete</name>
    <name type="synonym">Protoachlya hypogyna</name>
    <dbReference type="NCBI Taxonomy" id="1202772"/>
    <lineage>
        <taxon>Eukaryota</taxon>
        <taxon>Sar</taxon>
        <taxon>Stramenopiles</taxon>
        <taxon>Oomycota</taxon>
        <taxon>Saprolegniomycetes</taxon>
        <taxon>Saprolegniales</taxon>
        <taxon>Achlyaceae</taxon>
        <taxon>Achlya</taxon>
    </lineage>
</organism>
<dbReference type="AlphaFoldDB" id="A0A1V9YFG7"/>
<evidence type="ECO:0000313" key="4">
    <source>
        <dbReference type="EMBL" id="OQR84439.1"/>
    </source>
</evidence>
<gene>
    <name evidence="4" type="ORF">ACHHYP_13379</name>
</gene>
<dbReference type="EMBL" id="JNBR01001861">
    <property type="protein sequence ID" value="OQR84439.1"/>
    <property type="molecule type" value="Genomic_DNA"/>
</dbReference>
<accession>A0A1V9YFG7</accession>
<keyword evidence="2" id="KW-0812">Transmembrane</keyword>
<protein>
    <recommendedName>
        <fullName evidence="6">Secreted protein</fullName>
    </recommendedName>
</protein>
<reference evidence="4 5" key="1">
    <citation type="journal article" date="2014" name="Genome Biol. Evol.">
        <title>The secreted proteins of Achlya hypogyna and Thraustotheca clavata identify the ancestral oomycete secretome and reveal gene acquisitions by horizontal gene transfer.</title>
        <authorList>
            <person name="Misner I."/>
            <person name="Blouin N."/>
            <person name="Leonard G."/>
            <person name="Richards T.A."/>
            <person name="Lane C.E."/>
        </authorList>
    </citation>
    <scope>NUCLEOTIDE SEQUENCE [LARGE SCALE GENOMIC DNA]</scope>
    <source>
        <strain evidence="4 5">ATCC 48635</strain>
    </source>
</reference>
<keyword evidence="2" id="KW-0472">Membrane</keyword>
<feature type="region of interest" description="Disordered" evidence="1">
    <location>
        <begin position="148"/>
        <end position="181"/>
    </location>
</feature>
<comment type="caution">
    <text evidence="4">The sequence shown here is derived from an EMBL/GenBank/DDBJ whole genome shotgun (WGS) entry which is preliminary data.</text>
</comment>
<sequence>MKYARAILLLVAAIAAFASAKSTPIPAAAATAAQQHDLGVAQFALASLNSHLSTSHAVQTFTTPEVTTENTKEWTLTTTDGVQYIVQVDNDADANKLLHAAWTVEADGSRKMIYHAKAVPSSTAWVLGLGVLFIALGVIVVMSSKPSVVARERPSPSSPSGSTPSQFSSSSAVRRRRSKLD</sequence>
<evidence type="ECO:0000256" key="3">
    <source>
        <dbReference type="SAM" id="SignalP"/>
    </source>
</evidence>
<evidence type="ECO:0000313" key="5">
    <source>
        <dbReference type="Proteomes" id="UP000243579"/>
    </source>
</evidence>
<feature type="compositionally biased region" description="Low complexity" evidence="1">
    <location>
        <begin position="158"/>
        <end position="172"/>
    </location>
</feature>
<name>A0A1V9YFG7_ACHHY</name>
<dbReference type="OrthoDB" id="79661at2759"/>
<feature type="transmembrane region" description="Helical" evidence="2">
    <location>
        <begin position="124"/>
        <end position="143"/>
    </location>
</feature>
<proteinExistence type="predicted"/>
<keyword evidence="3" id="KW-0732">Signal</keyword>
<feature type="signal peptide" evidence="3">
    <location>
        <begin position="1"/>
        <end position="20"/>
    </location>
</feature>